<feature type="chain" id="PRO_5031611309" description="Phytosulfokine" evidence="9">
    <location>
        <begin position="24"/>
        <end position="69"/>
    </location>
</feature>
<keyword evidence="3 9" id="KW-0217">Developmental protein</keyword>
<dbReference type="InterPro" id="IPR009438">
    <property type="entry name" value="Phytosulfokine"/>
</dbReference>
<dbReference type="Pfam" id="PF06404">
    <property type="entry name" value="PSK"/>
    <property type="match status" value="1"/>
</dbReference>
<evidence type="ECO:0000256" key="9">
    <source>
        <dbReference type="RuleBase" id="RU368031"/>
    </source>
</evidence>
<keyword evidence="5 9" id="KW-0765">Sulfation</keyword>
<evidence type="ECO:0000256" key="7">
    <source>
        <dbReference type="ARBA" id="ARBA00022782"/>
    </source>
</evidence>
<dbReference type="GO" id="GO:0030154">
    <property type="term" value="P:cell differentiation"/>
    <property type="evidence" value="ECO:0007669"/>
    <property type="project" value="UniProtKB-UniRule"/>
</dbReference>
<dbReference type="PANTHER" id="PTHR33285">
    <property type="entry name" value="PHYTOSULFOKINES 3"/>
    <property type="match status" value="1"/>
</dbReference>
<evidence type="ECO:0000256" key="4">
    <source>
        <dbReference type="ARBA" id="ARBA00022525"/>
    </source>
</evidence>
<evidence type="ECO:0000256" key="6">
    <source>
        <dbReference type="ARBA" id="ARBA00022729"/>
    </source>
</evidence>
<evidence type="ECO:0000256" key="5">
    <source>
        <dbReference type="ARBA" id="ARBA00022641"/>
    </source>
</evidence>
<comment type="PTM">
    <text evidence="9">Sulfation is important for activity and for the binding to a putative membrane receptor.</text>
</comment>
<dbReference type="GO" id="GO:0008283">
    <property type="term" value="P:cell population proliferation"/>
    <property type="evidence" value="ECO:0007669"/>
    <property type="project" value="UniProtKB-UniRule"/>
</dbReference>
<comment type="PTM">
    <text evidence="9">PSK-alpha is produced by endopeptidase digestion. PSK-beta is produced from PSK-alpha by exopeptidase digestion.</text>
</comment>
<evidence type="ECO:0000313" key="10">
    <source>
        <dbReference type="EMBL" id="EPS67455.1"/>
    </source>
</evidence>
<evidence type="ECO:0000313" key="11">
    <source>
        <dbReference type="Proteomes" id="UP000015453"/>
    </source>
</evidence>
<comment type="similarity">
    <text evidence="2 9">Belongs to the phytosulfokine family.</text>
</comment>
<comment type="function">
    <text evidence="9">Promotes plant cell differentiation, organogenesis and somatic embryogenesis as well as cell proliferation.</text>
</comment>
<dbReference type="Proteomes" id="UP000015453">
    <property type="component" value="Unassembled WGS sequence"/>
</dbReference>
<name>S8CL47_9LAMI</name>
<keyword evidence="11" id="KW-1185">Reference proteome</keyword>
<keyword evidence="6 9" id="KW-0732">Signal</keyword>
<dbReference type="AlphaFoldDB" id="S8CL47"/>
<keyword evidence="4 9" id="KW-0964">Secreted</keyword>
<comment type="caution">
    <text evidence="10">The sequence shown here is derived from an EMBL/GenBank/DDBJ whole genome shotgun (WGS) entry which is preliminary data.</text>
</comment>
<keyword evidence="7 9" id="KW-0221">Differentiation</keyword>
<proteinExistence type="inferred from homology"/>
<sequence length="69" mass="7572">MIKSSSLFLILAVLLLFSPCSTARPLAGEQAATREDGCRGIGEEECLMRKTLAAHLDYIYTQANPKPYP</sequence>
<dbReference type="PANTHER" id="PTHR33285:SF38">
    <property type="entry name" value="PHYTOSULFOKINE"/>
    <property type="match status" value="1"/>
</dbReference>
<protein>
    <recommendedName>
        <fullName evidence="9">Phytosulfokine</fullName>
    </recommendedName>
    <component>
        <recommendedName>
            <fullName evidence="9">Phytosulfokine-alpha</fullName>
            <shortName evidence="9">PSK-alpha</shortName>
            <shortName evidence="9">Phytosulfokine-a</shortName>
        </recommendedName>
    </component>
    <component>
        <recommendedName>
            <fullName evidence="9">Phytosulfokine-beta</fullName>
            <shortName evidence="9">PSK-beta</shortName>
            <shortName evidence="9">Phytosulfokine-b</shortName>
        </recommendedName>
    </component>
</protein>
<comment type="subcellular location">
    <subcellularLocation>
        <location evidence="1 9">Secreted</location>
    </subcellularLocation>
</comment>
<dbReference type="GO" id="GO:0008083">
    <property type="term" value="F:growth factor activity"/>
    <property type="evidence" value="ECO:0007669"/>
    <property type="project" value="UniProtKB-UniRule"/>
</dbReference>
<evidence type="ECO:0000256" key="1">
    <source>
        <dbReference type="ARBA" id="ARBA00004613"/>
    </source>
</evidence>
<organism evidence="10 11">
    <name type="scientific">Genlisea aurea</name>
    <dbReference type="NCBI Taxonomy" id="192259"/>
    <lineage>
        <taxon>Eukaryota</taxon>
        <taxon>Viridiplantae</taxon>
        <taxon>Streptophyta</taxon>
        <taxon>Embryophyta</taxon>
        <taxon>Tracheophyta</taxon>
        <taxon>Spermatophyta</taxon>
        <taxon>Magnoliopsida</taxon>
        <taxon>eudicotyledons</taxon>
        <taxon>Gunneridae</taxon>
        <taxon>Pentapetalae</taxon>
        <taxon>asterids</taxon>
        <taxon>lamiids</taxon>
        <taxon>Lamiales</taxon>
        <taxon>Lentibulariaceae</taxon>
        <taxon>Genlisea</taxon>
    </lineage>
</organism>
<evidence type="ECO:0000256" key="2">
    <source>
        <dbReference type="ARBA" id="ARBA00010781"/>
    </source>
</evidence>
<dbReference type="OrthoDB" id="1858282at2759"/>
<evidence type="ECO:0000256" key="3">
    <source>
        <dbReference type="ARBA" id="ARBA00022473"/>
    </source>
</evidence>
<gene>
    <name evidence="10" type="ORF">M569_07323</name>
</gene>
<feature type="signal peptide" evidence="9">
    <location>
        <begin position="1"/>
        <end position="23"/>
    </location>
</feature>
<evidence type="ECO:0000256" key="8">
    <source>
        <dbReference type="ARBA" id="ARBA00023030"/>
    </source>
</evidence>
<dbReference type="EMBL" id="AUSU01003108">
    <property type="protein sequence ID" value="EPS67455.1"/>
    <property type="molecule type" value="Genomic_DNA"/>
</dbReference>
<accession>S8CL47</accession>
<reference evidence="10 11" key="1">
    <citation type="journal article" date="2013" name="BMC Genomics">
        <title>The miniature genome of a carnivorous plant Genlisea aurea contains a low number of genes and short non-coding sequences.</title>
        <authorList>
            <person name="Leushkin E.V."/>
            <person name="Sutormin R.A."/>
            <person name="Nabieva E.R."/>
            <person name="Penin A.A."/>
            <person name="Kondrashov A.S."/>
            <person name="Logacheva M.D."/>
        </authorList>
    </citation>
    <scope>NUCLEOTIDE SEQUENCE [LARGE SCALE GENOMIC DNA]</scope>
</reference>
<keyword evidence="8 9" id="KW-0339">Growth factor</keyword>
<dbReference type="GO" id="GO:0005576">
    <property type="term" value="C:extracellular region"/>
    <property type="evidence" value="ECO:0007669"/>
    <property type="project" value="UniProtKB-SubCell"/>
</dbReference>